<gene>
    <name evidence="1" type="primary">WBGene00117165</name>
</gene>
<keyword evidence="2" id="KW-1185">Reference proteome</keyword>
<dbReference type="AlphaFoldDB" id="A0A2A6BHA0"/>
<dbReference type="SUPFAM" id="SSF81321">
    <property type="entry name" value="Family A G protein-coupled receptor-like"/>
    <property type="match status" value="1"/>
</dbReference>
<dbReference type="InterPro" id="IPR019428">
    <property type="entry name" value="7TM_GPCR_serpentine_rcpt_Str"/>
</dbReference>
<accession>A0A8R1UIS9</accession>
<dbReference type="EnsemblMetazoa" id="PPA27611.1">
    <property type="protein sequence ID" value="PPA27611.1"/>
    <property type="gene ID" value="WBGene00117165"/>
</dbReference>
<evidence type="ECO:0000313" key="1">
    <source>
        <dbReference type="EnsemblMetazoa" id="PPA27611.1"/>
    </source>
</evidence>
<organism evidence="1 2">
    <name type="scientific">Pristionchus pacificus</name>
    <name type="common">Parasitic nematode worm</name>
    <dbReference type="NCBI Taxonomy" id="54126"/>
    <lineage>
        <taxon>Eukaryota</taxon>
        <taxon>Metazoa</taxon>
        <taxon>Ecdysozoa</taxon>
        <taxon>Nematoda</taxon>
        <taxon>Chromadorea</taxon>
        <taxon>Rhabditida</taxon>
        <taxon>Rhabditina</taxon>
        <taxon>Diplogasteromorpha</taxon>
        <taxon>Diplogasteroidea</taxon>
        <taxon>Neodiplogasteridae</taxon>
        <taxon>Pristionchus</taxon>
    </lineage>
</organism>
<name>A0A2A6BHA0_PRIPA</name>
<evidence type="ECO:0000313" key="2">
    <source>
        <dbReference type="Proteomes" id="UP000005239"/>
    </source>
</evidence>
<accession>A0A2A6BHA0</accession>
<reference evidence="1" key="2">
    <citation type="submission" date="2022-06" db="UniProtKB">
        <authorList>
            <consortium name="EnsemblMetazoa"/>
        </authorList>
    </citation>
    <scope>IDENTIFICATION</scope>
    <source>
        <strain evidence="1">PS312</strain>
    </source>
</reference>
<dbReference type="Pfam" id="PF10326">
    <property type="entry name" value="7TM_GPCR_Str"/>
    <property type="match status" value="1"/>
</dbReference>
<dbReference type="PANTHER" id="PTHR22943:SF248">
    <property type="entry name" value="SEVEN TM RECEPTOR"/>
    <property type="match status" value="1"/>
</dbReference>
<sequence length="298" mass="34774">MIGVSKACDRSSRSQELSLYKYLLFVFIFNDLLYTIIHFIAHPVISIAGEVFYLYSANFPGPWVITIFGTSHSHSFLILGFHFIYRHIAVSSTDGNRLFREWWFIVLLVLIFIAESVVWFLIVFYLYATEADTFLEIYETLHTDYPEINSSESIMTAHYWCSVLGIVVYSSVSIFKFLHNNLSKSRRGLALQRQLYYTLLVQFCVPFFVMYVPVLFALFPPLLHIRFSFPRDLMPTMFSVYPSLDALVILFGVHDYRREVMAMFKCFYPALCKLLGDFQKRIYMSNGVVSFTTMSVQK</sequence>
<protein>
    <submittedName>
        <fullName evidence="1">G protein-coupled receptor</fullName>
    </submittedName>
</protein>
<proteinExistence type="predicted"/>
<dbReference type="OrthoDB" id="5831595at2759"/>
<reference evidence="2" key="1">
    <citation type="journal article" date="2008" name="Nat. Genet.">
        <title>The Pristionchus pacificus genome provides a unique perspective on nematode lifestyle and parasitism.</title>
        <authorList>
            <person name="Dieterich C."/>
            <person name="Clifton S.W."/>
            <person name="Schuster L.N."/>
            <person name="Chinwalla A."/>
            <person name="Delehaunty K."/>
            <person name="Dinkelacker I."/>
            <person name="Fulton L."/>
            <person name="Fulton R."/>
            <person name="Godfrey J."/>
            <person name="Minx P."/>
            <person name="Mitreva M."/>
            <person name="Roeseler W."/>
            <person name="Tian H."/>
            <person name="Witte H."/>
            <person name="Yang S.P."/>
            <person name="Wilson R.K."/>
            <person name="Sommer R.J."/>
        </authorList>
    </citation>
    <scope>NUCLEOTIDE SEQUENCE [LARGE SCALE GENOMIC DNA]</scope>
    <source>
        <strain evidence="2">PS312</strain>
    </source>
</reference>
<dbReference type="Gene3D" id="1.20.1070.10">
    <property type="entry name" value="Rhodopsin 7-helix transmembrane proteins"/>
    <property type="match status" value="1"/>
</dbReference>
<dbReference type="PANTHER" id="PTHR22943">
    <property type="entry name" value="7-TRANSMEMBRANE DOMAIN RECEPTOR C.ELEGANS"/>
    <property type="match status" value="1"/>
</dbReference>
<dbReference type="Proteomes" id="UP000005239">
    <property type="component" value="Unassembled WGS sequence"/>
</dbReference>